<organism evidence="1 2">
    <name type="scientific">Stenotrophomonas maltophilia</name>
    <name type="common">Pseudomonas maltophilia</name>
    <name type="synonym">Xanthomonas maltophilia</name>
    <dbReference type="NCBI Taxonomy" id="40324"/>
    <lineage>
        <taxon>Bacteria</taxon>
        <taxon>Pseudomonadati</taxon>
        <taxon>Pseudomonadota</taxon>
        <taxon>Gammaproteobacteria</taxon>
        <taxon>Lysobacterales</taxon>
        <taxon>Lysobacteraceae</taxon>
        <taxon>Stenotrophomonas</taxon>
        <taxon>Stenotrophomonas maltophilia group</taxon>
    </lineage>
</organism>
<sequence>MTRILQPSMSGGELSPGLQGRVDMLRYPISLATCKNVITKPTGGAEKRPGLLYRGRTKSPVAATRLIPFIYSTGVKYLIEMGYGYMRFWVNGALLRDDLGGIVEVPTPYTGDMIYDVRYTQSADVLYLTHVDVSPRELRRTSATTFELRSFEFRRGPFRATNSNDSFVMAASGVIGQVVLTCNTDVFSEAMVGSLVYMEEQELRGVKPWVAAEKNVPLNAYRRSDQKVYRCVSVPDLAGLSGTPYYVCGSVRPVHDSGRAFDGPQDVKFDNVNDYVVGVEWEYVHGGFGILKIDSFITAKQVNATVIERIPDSITGTAPTPGATWNLTGNGTTTTFAIAGATSSSQASYTVTIDGVPVAGNPNAGSPEDEWCVDADSFLTDGRRAGEIAVGQMLACYNDRPEAPAVIELPVQANRAGSAECLRLVTASGAAVVASTTTPMTLRDGRCVRLPQMLGEQALVLREGVLAWEEVVSLEPAGTRTVAKISVRDQCYFAGEVDGVFIATHNIQQMKP</sequence>
<proteinExistence type="predicted"/>
<reference evidence="1 2" key="1">
    <citation type="submission" date="2016-05" db="EMBL/GenBank/DDBJ databases">
        <title>Draft Genome Sequences of Stenotrophomonas maltophilia Strains Sm32COP, Sm41DVV, Sm46PAILV, SmF3, SmF22, SmSOFb1 and SmCVFa1, Isolated from Different Manures, in France.</title>
        <authorList>
            <person name="Nazaret S."/>
            <person name="Bodilis J."/>
        </authorList>
    </citation>
    <scope>NUCLEOTIDE SEQUENCE [LARGE SCALE GENOMIC DNA]</scope>
    <source>
        <strain evidence="1 2">Sm46PAILV</strain>
    </source>
</reference>
<evidence type="ECO:0000313" key="1">
    <source>
        <dbReference type="EMBL" id="OBU70456.1"/>
    </source>
</evidence>
<dbReference type="Proteomes" id="UP000092256">
    <property type="component" value="Unassembled WGS sequence"/>
</dbReference>
<accession>A0A1A6Y6S5</accession>
<dbReference type="RefSeq" id="WP_065197454.1">
    <property type="nucleotide sequence ID" value="NZ_LYVJ01000001.1"/>
</dbReference>
<dbReference type="OrthoDB" id="5438497at2"/>
<name>A0A1A6Y6S5_STEMA</name>
<dbReference type="AlphaFoldDB" id="A0A1A6Y6S5"/>
<evidence type="ECO:0000313" key="2">
    <source>
        <dbReference type="Proteomes" id="UP000092256"/>
    </source>
</evidence>
<dbReference type="EMBL" id="LYVJ01000001">
    <property type="protein sequence ID" value="OBU70456.1"/>
    <property type="molecule type" value="Genomic_DNA"/>
</dbReference>
<protein>
    <submittedName>
        <fullName evidence="1">Uncharacterized protein</fullName>
    </submittedName>
</protein>
<comment type="caution">
    <text evidence="1">The sequence shown here is derived from an EMBL/GenBank/DDBJ whole genome shotgun (WGS) entry which is preliminary data.</text>
</comment>
<gene>
    <name evidence="1" type="ORF">A9K58_00450</name>
</gene>